<dbReference type="AlphaFoldDB" id="A0AAV2IG70"/>
<dbReference type="PANTHER" id="PTHR32289">
    <property type="entry name" value="PROTEIN FAM167A"/>
    <property type="match status" value="1"/>
</dbReference>
<protein>
    <submittedName>
        <fullName evidence="3">Uncharacterized protein</fullName>
    </submittedName>
</protein>
<comment type="caution">
    <text evidence="3">The sequence shown here is derived from an EMBL/GenBank/DDBJ whole genome shotgun (WGS) entry which is preliminary data.</text>
</comment>
<evidence type="ECO:0000256" key="2">
    <source>
        <dbReference type="SAM" id="MobiDB-lite"/>
    </source>
</evidence>
<feature type="region of interest" description="Disordered" evidence="2">
    <location>
        <begin position="127"/>
        <end position="146"/>
    </location>
</feature>
<dbReference type="EMBL" id="CAXITT010000765">
    <property type="protein sequence ID" value="CAL1546059.1"/>
    <property type="molecule type" value="Genomic_DNA"/>
</dbReference>
<comment type="similarity">
    <text evidence="1">Belongs to the FAM167 (SEC) family.</text>
</comment>
<proteinExistence type="inferred from homology"/>
<accession>A0AAV2IG70</accession>
<organism evidence="3 4">
    <name type="scientific">Lymnaea stagnalis</name>
    <name type="common">Great pond snail</name>
    <name type="synonym">Helix stagnalis</name>
    <dbReference type="NCBI Taxonomy" id="6523"/>
    <lineage>
        <taxon>Eukaryota</taxon>
        <taxon>Metazoa</taxon>
        <taxon>Spiralia</taxon>
        <taxon>Lophotrochozoa</taxon>
        <taxon>Mollusca</taxon>
        <taxon>Gastropoda</taxon>
        <taxon>Heterobranchia</taxon>
        <taxon>Euthyneura</taxon>
        <taxon>Panpulmonata</taxon>
        <taxon>Hygrophila</taxon>
        <taxon>Lymnaeoidea</taxon>
        <taxon>Lymnaeidae</taxon>
        <taxon>Lymnaea</taxon>
    </lineage>
</organism>
<evidence type="ECO:0000313" key="4">
    <source>
        <dbReference type="Proteomes" id="UP001497497"/>
    </source>
</evidence>
<dbReference type="Proteomes" id="UP001497497">
    <property type="component" value="Unassembled WGS sequence"/>
</dbReference>
<evidence type="ECO:0000313" key="3">
    <source>
        <dbReference type="EMBL" id="CAL1546059.1"/>
    </source>
</evidence>
<keyword evidence="4" id="KW-1185">Reference proteome</keyword>
<dbReference type="Pfam" id="PF11652">
    <property type="entry name" value="FAM167"/>
    <property type="match status" value="1"/>
</dbReference>
<dbReference type="InterPro" id="IPR024280">
    <property type="entry name" value="FAM167"/>
</dbReference>
<reference evidence="3 4" key="1">
    <citation type="submission" date="2024-04" db="EMBL/GenBank/DDBJ databases">
        <authorList>
            <consortium name="Genoscope - CEA"/>
            <person name="William W."/>
        </authorList>
    </citation>
    <scope>NUCLEOTIDE SEQUENCE [LARGE SCALE GENOMIC DNA]</scope>
</reference>
<dbReference type="PANTHER" id="PTHR32289:SF1">
    <property type="entry name" value="PROTEIN FAM167A-LIKE"/>
    <property type="match status" value="1"/>
</dbReference>
<feature type="compositionally biased region" description="Basic and acidic residues" evidence="2">
    <location>
        <begin position="136"/>
        <end position="146"/>
    </location>
</feature>
<evidence type="ECO:0000256" key="1">
    <source>
        <dbReference type="ARBA" id="ARBA00005489"/>
    </source>
</evidence>
<dbReference type="InterPro" id="IPR051771">
    <property type="entry name" value="FAM167_domain"/>
</dbReference>
<name>A0AAV2IG70_LYMST</name>
<gene>
    <name evidence="3" type="ORF">GSLYS_00019436001</name>
</gene>
<sequence>MMNHTGNYTTTMTITLTPMSSASKCLSDPENCATTDSTFLHPFSVGSRPRMIRQISQPTMGTGQSDQLAVQAVINQRWKMQEHHGQAMESNTDLAKLKATATRLRLSTRRSSYLAWLEDHFPKGELVPNSTNNFSEKPHKDETDKRSGMSMIVHDKLDDIGVNDHQANADVSFISECKPRGLDQLTRERTEKIEESLRWIKDQLQMMKDDDQVLARKLLHLYQDIHRVRLSRSCQEHREHLDEIRSDLEESNEFSNVLDLPRTCLLDGPLKHLGVTRLNINARRFSTC</sequence>